<dbReference type="HOGENOM" id="CLU_3027640_0_0_4"/>
<reference evidence="1 2" key="1">
    <citation type="submission" date="2011-06" db="EMBL/GenBank/DDBJ databases">
        <authorList>
            <person name="Muzny D."/>
            <person name="Qin X."/>
            <person name="Deng J."/>
            <person name="Jiang H."/>
            <person name="Liu Y."/>
            <person name="Qu J."/>
            <person name="Song X.-Z."/>
            <person name="Zhang L."/>
            <person name="Thornton R."/>
            <person name="Coyle M."/>
            <person name="Francisco L."/>
            <person name="Jackson L."/>
            <person name="Javaid M."/>
            <person name="Korchina V."/>
            <person name="Kovar C."/>
            <person name="Mata R."/>
            <person name="Mathew T."/>
            <person name="Ngo R."/>
            <person name="Nguyen L."/>
            <person name="Nguyen N."/>
            <person name="Okwuonu G."/>
            <person name="Ongeri F."/>
            <person name="Pham C."/>
            <person name="Simmons D."/>
            <person name="Wilczek-Boney K."/>
            <person name="Hale W."/>
            <person name="Jakkamsetti A."/>
            <person name="Pham P."/>
            <person name="Ruth R."/>
            <person name="San Lucas F."/>
            <person name="Warren J."/>
            <person name="Zhang J."/>
            <person name="Zhao Z."/>
            <person name="Zhou C."/>
            <person name="Zhu D."/>
            <person name="Lee S."/>
            <person name="Bess C."/>
            <person name="Blankenburg K."/>
            <person name="Forbes L."/>
            <person name="Fu Q."/>
            <person name="Gubbala S."/>
            <person name="Hirani K."/>
            <person name="Jayaseelan J.C."/>
            <person name="Lara F."/>
            <person name="Munidasa M."/>
            <person name="Palculict T."/>
            <person name="Patil S."/>
            <person name="Pu L.-L."/>
            <person name="Saada N."/>
            <person name="Tang L."/>
            <person name="Weissenberger G."/>
            <person name="Zhu Y."/>
            <person name="Hemphill L."/>
            <person name="Shang Y."/>
            <person name="Youmans B."/>
            <person name="Ayvaz T."/>
            <person name="Ross M."/>
            <person name="Santibanez J."/>
            <person name="Aqrawi P."/>
            <person name="Gross S."/>
            <person name="Joshi V."/>
            <person name="Fowler G."/>
            <person name="Nazareth L."/>
            <person name="Reid J."/>
            <person name="Worley K."/>
            <person name="Petrosino J."/>
            <person name="Highlander S."/>
            <person name="Gibbs R."/>
        </authorList>
    </citation>
    <scope>NUCLEOTIDE SEQUENCE [LARGE SCALE GENOMIC DNA]</scope>
    <source>
        <strain evidence="1 2">9715</strain>
    </source>
</reference>
<organism evidence="1 2">
    <name type="scientific">Neisseria wadsworthii 9715</name>
    <dbReference type="NCBI Taxonomy" id="1030841"/>
    <lineage>
        <taxon>Bacteria</taxon>
        <taxon>Pseudomonadati</taxon>
        <taxon>Pseudomonadota</taxon>
        <taxon>Betaproteobacteria</taxon>
        <taxon>Neisseriales</taxon>
        <taxon>Neisseriaceae</taxon>
        <taxon>Neisseria</taxon>
    </lineage>
</organism>
<keyword evidence="2" id="KW-1185">Reference proteome</keyword>
<proteinExistence type="predicted"/>
<name>G4CP34_9NEIS</name>
<sequence length="55" mass="6336">MLVLGLFCFSMGSLCQTFFLFAIELKCQNKFIYCIKKWINGYSGFVIEQKLALSV</sequence>
<gene>
    <name evidence="1" type="ORF">HMPREF9370_0843</name>
</gene>
<dbReference type="EMBL" id="AGAZ01000033">
    <property type="protein sequence ID" value="EGZ48548.1"/>
    <property type="molecule type" value="Genomic_DNA"/>
</dbReference>
<evidence type="ECO:0000313" key="1">
    <source>
        <dbReference type="EMBL" id="EGZ48548.1"/>
    </source>
</evidence>
<evidence type="ECO:0000313" key="2">
    <source>
        <dbReference type="Proteomes" id="UP000005336"/>
    </source>
</evidence>
<comment type="caution">
    <text evidence="1">The sequence shown here is derived from an EMBL/GenBank/DDBJ whole genome shotgun (WGS) entry which is preliminary data.</text>
</comment>
<dbReference type="Proteomes" id="UP000005336">
    <property type="component" value="Unassembled WGS sequence"/>
</dbReference>
<dbReference type="AlphaFoldDB" id="G4CP34"/>
<protein>
    <submittedName>
        <fullName evidence="1">Uncharacterized protein</fullName>
    </submittedName>
</protein>
<accession>G4CP34</accession>